<evidence type="ECO:0000313" key="1">
    <source>
        <dbReference type="EMBL" id="KAK2097994.1"/>
    </source>
</evidence>
<dbReference type="EMBL" id="JASSZA010000011">
    <property type="protein sequence ID" value="KAK2097994.1"/>
    <property type="molecule type" value="Genomic_DNA"/>
</dbReference>
<dbReference type="Proteomes" id="UP001266305">
    <property type="component" value="Unassembled WGS sequence"/>
</dbReference>
<comment type="caution">
    <text evidence="1">The sequence shown here is derived from an EMBL/GenBank/DDBJ whole genome shotgun (WGS) entry which is preliminary data.</text>
</comment>
<reference evidence="1 2" key="1">
    <citation type="submission" date="2023-05" db="EMBL/GenBank/DDBJ databases">
        <title>B98-5 Cell Line De Novo Hybrid Assembly: An Optical Mapping Approach.</title>
        <authorList>
            <person name="Kananen K."/>
            <person name="Auerbach J.A."/>
            <person name="Kautto E."/>
            <person name="Blachly J.S."/>
        </authorList>
    </citation>
    <scope>NUCLEOTIDE SEQUENCE [LARGE SCALE GENOMIC DNA]</scope>
    <source>
        <strain evidence="1">B95-8</strain>
        <tissue evidence="1">Cell line</tissue>
    </source>
</reference>
<protein>
    <submittedName>
        <fullName evidence="1">Uncharacterized protein</fullName>
    </submittedName>
</protein>
<proteinExistence type="predicted"/>
<accession>A0ABQ9ULR8</accession>
<organism evidence="1 2">
    <name type="scientific">Saguinus oedipus</name>
    <name type="common">Cotton-top tamarin</name>
    <name type="synonym">Oedipomidas oedipus</name>
    <dbReference type="NCBI Taxonomy" id="9490"/>
    <lineage>
        <taxon>Eukaryota</taxon>
        <taxon>Metazoa</taxon>
        <taxon>Chordata</taxon>
        <taxon>Craniata</taxon>
        <taxon>Vertebrata</taxon>
        <taxon>Euteleostomi</taxon>
        <taxon>Mammalia</taxon>
        <taxon>Eutheria</taxon>
        <taxon>Euarchontoglires</taxon>
        <taxon>Primates</taxon>
        <taxon>Haplorrhini</taxon>
        <taxon>Platyrrhini</taxon>
        <taxon>Cebidae</taxon>
        <taxon>Callitrichinae</taxon>
        <taxon>Saguinus</taxon>
    </lineage>
</organism>
<gene>
    <name evidence="1" type="ORF">P7K49_023445</name>
</gene>
<sequence length="64" mass="7255">MDSHSQRQSTSTTITGVHIYAHLPTHKVTRHSCGEKAGDGYLDHLKYTNEQTNKNHGMTDDHQH</sequence>
<name>A0ABQ9ULR8_SAGOE</name>
<keyword evidence="2" id="KW-1185">Reference proteome</keyword>
<evidence type="ECO:0000313" key="2">
    <source>
        <dbReference type="Proteomes" id="UP001266305"/>
    </source>
</evidence>
<feature type="non-terminal residue" evidence="1">
    <location>
        <position position="64"/>
    </location>
</feature>